<dbReference type="OrthoDB" id="8370318at2"/>
<sequence length="299" mass="32378">MDQQRLANTLLFTVTLLAAVGWLFSVHVLVAVTPMLFLTIRFVSAAILVGAAKPAEVLRLPWRWRWRAMVSGALLGTQTTVWALAVVEAEGIGVGAFLMSLSFVLIPVTGLAFGYRAKPHTWLALAIAIPGLALLAMRHGFSISVPDALFLLSAVMSALYFNINGRICATIPAIAQTSYQMLGAGLASGVGYFLFEMQLPQSFGSVWHWLIMSILIGTCMRFFFMLKAQMLAPEGQGAVIMILEPVWVAVLGIVFLNEAFSTEAILGMALIFLALLVNAVGAYRGRRAGNQSLRATTNR</sequence>
<comment type="subcellular location">
    <subcellularLocation>
        <location evidence="1">Cell membrane</location>
        <topology evidence="1">Multi-pass membrane protein</topology>
    </subcellularLocation>
</comment>
<evidence type="ECO:0000259" key="7">
    <source>
        <dbReference type="Pfam" id="PF00892"/>
    </source>
</evidence>
<reference evidence="9" key="1">
    <citation type="submission" date="2018-08" db="EMBL/GenBank/DDBJ databases">
        <authorList>
            <person name="Zhang J."/>
            <person name="Du Z.-J."/>
        </authorList>
    </citation>
    <scope>NUCLEOTIDE SEQUENCE [LARGE SCALE GENOMIC DNA]</scope>
    <source>
        <strain evidence="9">KCTC 52655</strain>
    </source>
</reference>
<name>A0A3D8M8G7_9ALTE</name>
<keyword evidence="9" id="KW-1185">Reference proteome</keyword>
<feature type="transmembrane region" description="Helical" evidence="6">
    <location>
        <begin position="238"/>
        <end position="258"/>
    </location>
</feature>
<feature type="transmembrane region" description="Helical" evidence="6">
    <location>
        <begin position="64"/>
        <end position="85"/>
    </location>
</feature>
<gene>
    <name evidence="8" type="ORF">DXV75_09380</name>
</gene>
<accession>A0A3D8M8G7</accession>
<dbReference type="Proteomes" id="UP000256561">
    <property type="component" value="Unassembled WGS sequence"/>
</dbReference>
<feature type="transmembrane region" description="Helical" evidence="6">
    <location>
        <begin position="143"/>
        <end position="161"/>
    </location>
</feature>
<feature type="transmembrane region" description="Helical" evidence="6">
    <location>
        <begin position="207"/>
        <end position="226"/>
    </location>
</feature>
<evidence type="ECO:0000256" key="6">
    <source>
        <dbReference type="SAM" id="Phobius"/>
    </source>
</evidence>
<feature type="transmembrane region" description="Helical" evidence="6">
    <location>
        <begin position="120"/>
        <end position="137"/>
    </location>
</feature>
<dbReference type="Gene3D" id="1.10.3730.20">
    <property type="match status" value="1"/>
</dbReference>
<dbReference type="Pfam" id="PF00892">
    <property type="entry name" value="EamA"/>
    <property type="match status" value="1"/>
</dbReference>
<evidence type="ECO:0000256" key="2">
    <source>
        <dbReference type="ARBA" id="ARBA00022475"/>
    </source>
</evidence>
<feature type="transmembrane region" description="Helical" evidence="6">
    <location>
        <begin position="91"/>
        <end position="113"/>
    </location>
</feature>
<evidence type="ECO:0000313" key="8">
    <source>
        <dbReference type="EMBL" id="RDV25501.1"/>
    </source>
</evidence>
<feature type="transmembrane region" description="Helical" evidence="6">
    <location>
        <begin position="7"/>
        <end position="25"/>
    </location>
</feature>
<dbReference type="PANTHER" id="PTHR42920:SF5">
    <property type="entry name" value="EAMA DOMAIN-CONTAINING PROTEIN"/>
    <property type="match status" value="1"/>
</dbReference>
<keyword evidence="5 6" id="KW-0472">Membrane</keyword>
<dbReference type="InterPro" id="IPR037185">
    <property type="entry name" value="EmrE-like"/>
</dbReference>
<dbReference type="PANTHER" id="PTHR42920">
    <property type="entry name" value="OS03G0707200 PROTEIN-RELATED"/>
    <property type="match status" value="1"/>
</dbReference>
<dbReference type="GO" id="GO:0005886">
    <property type="term" value="C:plasma membrane"/>
    <property type="evidence" value="ECO:0007669"/>
    <property type="project" value="UniProtKB-SubCell"/>
</dbReference>
<protein>
    <submittedName>
        <fullName evidence="8">DMT family transporter</fullName>
    </submittedName>
</protein>
<organism evidence="8 9">
    <name type="scientific">Alteromonas aestuariivivens</name>
    <dbReference type="NCBI Taxonomy" id="1938339"/>
    <lineage>
        <taxon>Bacteria</taxon>
        <taxon>Pseudomonadati</taxon>
        <taxon>Pseudomonadota</taxon>
        <taxon>Gammaproteobacteria</taxon>
        <taxon>Alteromonadales</taxon>
        <taxon>Alteromonadaceae</taxon>
        <taxon>Alteromonas/Salinimonas group</taxon>
        <taxon>Alteromonas</taxon>
    </lineage>
</organism>
<keyword evidence="4 6" id="KW-1133">Transmembrane helix</keyword>
<feature type="transmembrane region" description="Helical" evidence="6">
    <location>
        <begin position="173"/>
        <end position="195"/>
    </location>
</feature>
<evidence type="ECO:0000256" key="3">
    <source>
        <dbReference type="ARBA" id="ARBA00022692"/>
    </source>
</evidence>
<feature type="domain" description="EamA" evidence="7">
    <location>
        <begin position="148"/>
        <end position="277"/>
    </location>
</feature>
<comment type="caution">
    <text evidence="8">The sequence shown here is derived from an EMBL/GenBank/DDBJ whole genome shotgun (WGS) entry which is preliminary data.</text>
</comment>
<keyword evidence="2" id="KW-1003">Cell membrane</keyword>
<dbReference type="RefSeq" id="WP_115593155.1">
    <property type="nucleotide sequence ID" value="NZ_QRHA01000006.1"/>
</dbReference>
<evidence type="ECO:0000256" key="1">
    <source>
        <dbReference type="ARBA" id="ARBA00004651"/>
    </source>
</evidence>
<dbReference type="InterPro" id="IPR051258">
    <property type="entry name" value="Diverse_Substrate_Transporter"/>
</dbReference>
<dbReference type="InterPro" id="IPR000620">
    <property type="entry name" value="EamA_dom"/>
</dbReference>
<evidence type="ECO:0000256" key="5">
    <source>
        <dbReference type="ARBA" id="ARBA00023136"/>
    </source>
</evidence>
<evidence type="ECO:0000313" key="9">
    <source>
        <dbReference type="Proteomes" id="UP000256561"/>
    </source>
</evidence>
<dbReference type="AlphaFoldDB" id="A0A3D8M8G7"/>
<feature type="transmembrane region" description="Helical" evidence="6">
    <location>
        <begin position="264"/>
        <end position="283"/>
    </location>
</feature>
<dbReference type="EMBL" id="QRHA01000006">
    <property type="protein sequence ID" value="RDV25501.1"/>
    <property type="molecule type" value="Genomic_DNA"/>
</dbReference>
<dbReference type="SUPFAM" id="SSF103481">
    <property type="entry name" value="Multidrug resistance efflux transporter EmrE"/>
    <property type="match status" value="1"/>
</dbReference>
<feature type="transmembrane region" description="Helical" evidence="6">
    <location>
        <begin position="31"/>
        <end position="52"/>
    </location>
</feature>
<evidence type="ECO:0000256" key="4">
    <source>
        <dbReference type="ARBA" id="ARBA00022989"/>
    </source>
</evidence>
<proteinExistence type="predicted"/>
<keyword evidence="3 6" id="KW-0812">Transmembrane</keyword>